<name>A0A1F5YJM1_9BACT</name>
<evidence type="ECO:0000256" key="1">
    <source>
        <dbReference type="SAM" id="MobiDB-lite"/>
    </source>
</evidence>
<evidence type="ECO:0000313" key="4">
    <source>
        <dbReference type="Proteomes" id="UP000178230"/>
    </source>
</evidence>
<dbReference type="EMBL" id="MFIY01000011">
    <property type="protein sequence ID" value="OGG00381.1"/>
    <property type="molecule type" value="Genomic_DNA"/>
</dbReference>
<accession>A0A1F5YJM1</accession>
<proteinExistence type="predicted"/>
<dbReference type="Proteomes" id="UP000178230">
    <property type="component" value="Unassembled WGS sequence"/>
</dbReference>
<reference evidence="3 4" key="1">
    <citation type="journal article" date="2016" name="Nat. Commun.">
        <title>Thousands of microbial genomes shed light on interconnected biogeochemical processes in an aquifer system.</title>
        <authorList>
            <person name="Anantharaman K."/>
            <person name="Brown C.T."/>
            <person name="Hug L.A."/>
            <person name="Sharon I."/>
            <person name="Castelle C.J."/>
            <person name="Probst A.J."/>
            <person name="Thomas B.C."/>
            <person name="Singh A."/>
            <person name="Wilkins M.J."/>
            <person name="Karaoz U."/>
            <person name="Brodie E.L."/>
            <person name="Williams K.H."/>
            <person name="Hubbard S.S."/>
            <person name="Banfield J.F."/>
        </authorList>
    </citation>
    <scope>NUCLEOTIDE SEQUENCE [LARGE SCALE GENOMIC DNA]</scope>
</reference>
<comment type="caution">
    <text evidence="3">The sequence shown here is derived from an EMBL/GenBank/DDBJ whole genome shotgun (WGS) entry which is preliminary data.</text>
</comment>
<evidence type="ECO:0000256" key="2">
    <source>
        <dbReference type="SAM" id="Phobius"/>
    </source>
</evidence>
<gene>
    <name evidence="3" type="ORF">A2Y99_00820</name>
</gene>
<keyword evidence="2" id="KW-0472">Membrane</keyword>
<feature type="transmembrane region" description="Helical" evidence="2">
    <location>
        <begin position="77"/>
        <end position="100"/>
    </location>
</feature>
<keyword evidence="2" id="KW-1133">Transmembrane helix</keyword>
<keyword evidence="2" id="KW-0812">Transmembrane</keyword>
<sequence length="187" mass="20550">MDNSDNLKDQSQETGDKIIDSERGINSSDINQQQTIQENPVPADNDSSYSFIKKADPTIISTSTVVSSNNKSSPSKWFYLLFILTVIVFILMTALLVGTISGKSISFMSLINKPIPTISMSVTSLPGKVLTPTSIPVPTKEVKEEEQKIKLLESDEITDIEAEVNKSDTAFFDQSLLDLDKINSSLD</sequence>
<feature type="compositionally biased region" description="Basic and acidic residues" evidence="1">
    <location>
        <begin position="1"/>
        <end position="23"/>
    </location>
</feature>
<dbReference type="AlphaFoldDB" id="A0A1F5YJM1"/>
<feature type="region of interest" description="Disordered" evidence="1">
    <location>
        <begin position="1"/>
        <end position="47"/>
    </location>
</feature>
<protein>
    <submittedName>
        <fullName evidence="3">Uncharacterized protein</fullName>
    </submittedName>
</protein>
<feature type="compositionally biased region" description="Polar residues" evidence="1">
    <location>
        <begin position="24"/>
        <end position="38"/>
    </location>
</feature>
<organism evidence="3 4">
    <name type="scientific">Candidatus Gottesmanbacteria bacterium RBG_13_37_7</name>
    <dbReference type="NCBI Taxonomy" id="1798369"/>
    <lineage>
        <taxon>Bacteria</taxon>
        <taxon>Candidatus Gottesmaniibacteriota</taxon>
    </lineage>
</organism>
<evidence type="ECO:0000313" key="3">
    <source>
        <dbReference type="EMBL" id="OGG00381.1"/>
    </source>
</evidence>